<gene>
    <name evidence="1" type="ORF">ARD30_08295</name>
    <name evidence="2" type="ORF">SAMN05660750_00366</name>
</gene>
<dbReference type="PANTHER" id="PTHR28055">
    <property type="entry name" value="ALTERED INHERITANCE OF MITOCHONDRIA PROTEIN 41, MITOCHONDRIAL"/>
    <property type="match status" value="1"/>
</dbReference>
<dbReference type="EMBL" id="FUYX01000001">
    <property type="protein sequence ID" value="SKB36705.1"/>
    <property type="molecule type" value="Genomic_DNA"/>
</dbReference>
<dbReference type="InterPro" id="IPR023168">
    <property type="entry name" value="GatB_Yqey_C_2"/>
</dbReference>
<dbReference type="PANTHER" id="PTHR28055:SF1">
    <property type="entry name" value="ALTERED INHERITANCE OF MITOCHONDRIA PROTEIN 41, MITOCHONDRIAL"/>
    <property type="match status" value="1"/>
</dbReference>
<dbReference type="SUPFAM" id="SSF89095">
    <property type="entry name" value="GatB/YqeY motif"/>
    <property type="match status" value="1"/>
</dbReference>
<evidence type="ECO:0000313" key="4">
    <source>
        <dbReference type="Proteomes" id="UP000190130"/>
    </source>
</evidence>
<dbReference type="OrthoDB" id="9788127at2"/>
<dbReference type="AlphaFoldDB" id="A0A0Q3KQG1"/>
<keyword evidence="1" id="KW-0808">Transferase</keyword>
<dbReference type="GO" id="GO:0016740">
    <property type="term" value="F:transferase activity"/>
    <property type="evidence" value="ECO:0007669"/>
    <property type="project" value="UniProtKB-KW"/>
</dbReference>
<dbReference type="Gene3D" id="1.10.1510.10">
    <property type="entry name" value="Uncharacterised protein YqeY/AIM41 PF09424, N-terminal domain"/>
    <property type="match status" value="1"/>
</dbReference>
<dbReference type="Proteomes" id="UP000190130">
    <property type="component" value="Unassembled WGS sequence"/>
</dbReference>
<evidence type="ECO:0000313" key="1">
    <source>
        <dbReference type="EMBL" id="KQK31987.1"/>
    </source>
</evidence>
<keyword evidence="3" id="KW-1185">Reference proteome</keyword>
<accession>A0A0Q3KQG1</accession>
<reference evidence="1 3" key="1">
    <citation type="submission" date="2015-10" db="EMBL/GenBank/DDBJ databases">
        <title>Draft genome of Bosea thiooxidans.</title>
        <authorList>
            <person name="Wang X."/>
        </authorList>
    </citation>
    <scope>NUCLEOTIDE SEQUENCE [LARGE SCALE GENOMIC DNA]</scope>
    <source>
        <strain evidence="1 3">CGMCC 9174</strain>
    </source>
</reference>
<dbReference type="InterPro" id="IPR003789">
    <property type="entry name" value="Asn/Gln_tRNA_amidoTrase-B-like"/>
</dbReference>
<dbReference type="Pfam" id="PF09424">
    <property type="entry name" value="YqeY"/>
    <property type="match status" value="1"/>
</dbReference>
<protein>
    <submittedName>
        <fullName evidence="1">Glutamyl-tRNA amidotransferase</fullName>
    </submittedName>
</protein>
<organism evidence="1 3">
    <name type="scientific">Bosea thiooxidans</name>
    <dbReference type="NCBI Taxonomy" id="53254"/>
    <lineage>
        <taxon>Bacteria</taxon>
        <taxon>Pseudomonadati</taxon>
        <taxon>Pseudomonadota</taxon>
        <taxon>Alphaproteobacteria</taxon>
        <taxon>Hyphomicrobiales</taxon>
        <taxon>Boseaceae</taxon>
        <taxon>Bosea</taxon>
    </lineage>
</organism>
<dbReference type="Gene3D" id="1.10.10.410">
    <property type="match status" value="1"/>
</dbReference>
<name>A0A0Q3KQG1_9HYPH</name>
<dbReference type="InterPro" id="IPR019004">
    <property type="entry name" value="YqeY/Aim41"/>
</dbReference>
<evidence type="ECO:0000313" key="3">
    <source>
        <dbReference type="Proteomes" id="UP000051562"/>
    </source>
</evidence>
<dbReference type="Proteomes" id="UP000051562">
    <property type="component" value="Unassembled WGS sequence"/>
</dbReference>
<dbReference type="RefSeq" id="WP_055726695.1">
    <property type="nucleotide sequence ID" value="NZ_FUYX01000001.1"/>
</dbReference>
<dbReference type="STRING" id="53254.SAMN05660750_00366"/>
<dbReference type="EMBL" id="LMAR01000009">
    <property type="protein sequence ID" value="KQK31987.1"/>
    <property type="molecule type" value="Genomic_DNA"/>
</dbReference>
<dbReference type="InterPro" id="IPR042184">
    <property type="entry name" value="YqeY/Aim41_N"/>
</dbReference>
<reference evidence="2 4" key="2">
    <citation type="submission" date="2017-02" db="EMBL/GenBank/DDBJ databases">
        <authorList>
            <person name="Peterson S.W."/>
        </authorList>
    </citation>
    <scope>NUCLEOTIDE SEQUENCE [LARGE SCALE GENOMIC DNA]</scope>
    <source>
        <strain evidence="2 4">DSM 9653</strain>
    </source>
</reference>
<dbReference type="GO" id="GO:0016884">
    <property type="term" value="F:carbon-nitrogen ligase activity, with glutamine as amido-N-donor"/>
    <property type="evidence" value="ECO:0007669"/>
    <property type="project" value="InterPro"/>
</dbReference>
<proteinExistence type="predicted"/>
<sequence length="153" mass="16331">MTSLRERFMADMKEAMKAGEKAKVAAIRLISAALKEKDIEARGAGKGEASADEILAMLQKMIKQRQESIAIYDANNRPELAEGERVEVAVISAYLPKQMSEEEVKAAIDKAVAETGATAVKDMGKVIAALRAAYAGQMDFGKVSPMVKAALGG</sequence>
<evidence type="ECO:0000313" key="2">
    <source>
        <dbReference type="EMBL" id="SKB36705.1"/>
    </source>
</evidence>